<organism evidence="1">
    <name type="scientific">mine drainage metagenome</name>
    <dbReference type="NCBI Taxonomy" id="410659"/>
    <lineage>
        <taxon>unclassified sequences</taxon>
        <taxon>metagenomes</taxon>
        <taxon>ecological metagenomes</taxon>
    </lineage>
</organism>
<reference evidence="1" key="1">
    <citation type="submission" date="2016-10" db="EMBL/GenBank/DDBJ databases">
        <title>Sequence of Gallionella enrichment culture.</title>
        <authorList>
            <person name="Poehlein A."/>
            <person name="Muehling M."/>
            <person name="Daniel R."/>
        </authorList>
    </citation>
    <scope>NUCLEOTIDE SEQUENCE</scope>
</reference>
<gene>
    <name evidence="1" type="ORF">GALL_483730</name>
</gene>
<dbReference type="AlphaFoldDB" id="A0A1J5PF66"/>
<proteinExistence type="predicted"/>
<evidence type="ECO:0000313" key="1">
    <source>
        <dbReference type="EMBL" id="OIQ70022.1"/>
    </source>
</evidence>
<protein>
    <submittedName>
        <fullName evidence="1">Uncharacterized protein</fullName>
    </submittedName>
</protein>
<comment type="caution">
    <text evidence="1">The sequence shown here is derived from an EMBL/GenBank/DDBJ whole genome shotgun (WGS) entry which is preliminary data.</text>
</comment>
<accession>A0A1J5PF66</accession>
<dbReference type="Pfam" id="PF20107">
    <property type="entry name" value="DUF6497"/>
    <property type="match status" value="1"/>
</dbReference>
<name>A0A1J5PF66_9ZZZZ</name>
<sequence length="51" mass="5506">MIAKSGKAVREIVVSLSQKPVKLGETRDDVVQFFEAYVVKGGHCTVEGIGE</sequence>
<dbReference type="EMBL" id="MLJW01004409">
    <property type="protein sequence ID" value="OIQ70022.1"/>
    <property type="molecule type" value="Genomic_DNA"/>
</dbReference>
<dbReference type="InterPro" id="IPR045467">
    <property type="entry name" value="DUF6497"/>
</dbReference>